<evidence type="ECO:0008006" key="4">
    <source>
        <dbReference type="Google" id="ProtNLM"/>
    </source>
</evidence>
<name>A0A2T7NGY7_POMCA</name>
<dbReference type="OrthoDB" id="10001685at2759"/>
<proteinExistence type="predicted"/>
<evidence type="ECO:0000313" key="2">
    <source>
        <dbReference type="EMBL" id="PVD20415.1"/>
    </source>
</evidence>
<organism evidence="2 3">
    <name type="scientific">Pomacea canaliculata</name>
    <name type="common">Golden apple snail</name>
    <dbReference type="NCBI Taxonomy" id="400727"/>
    <lineage>
        <taxon>Eukaryota</taxon>
        <taxon>Metazoa</taxon>
        <taxon>Spiralia</taxon>
        <taxon>Lophotrochozoa</taxon>
        <taxon>Mollusca</taxon>
        <taxon>Gastropoda</taxon>
        <taxon>Caenogastropoda</taxon>
        <taxon>Architaenioglossa</taxon>
        <taxon>Ampullarioidea</taxon>
        <taxon>Ampullariidae</taxon>
        <taxon>Pomacea</taxon>
    </lineage>
</organism>
<keyword evidence="1" id="KW-0732">Signal</keyword>
<evidence type="ECO:0000256" key="1">
    <source>
        <dbReference type="SAM" id="SignalP"/>
    </source>
</evidence>
<feature type="chain" id="PRO_5015742752" description="CUB domain-containing protein" evidence="1">
    <location>
        <begin position="36"/>
        <end position="182"/>
    </location>
</feature>
<accession>A0A2T7NGY7</accession>
<comment type="caution">
    <text evidence="2">The sequence shown here is derived from an EMBL/GenBank/DDBJ whole genome shotgun (WGS) entry which is preliminary data.</text>
</comment>
<keyword evidence="3" id="KW-1185">Reference proteome</keyword>
<reference evidence="2 3" key="1">
    <citation type="submission" date="2018-04" db="EMBL/GenBank/DDBJ databases">
        <title>The genome of golden apple snail Pomacea canaliculata provides insight into stress tolerance and invasive adaptation.</title>
        <authorList>
            <person name="Liu C."/>
            <person name="Liu B."/>
            <person name="Ren Y."/>
            <person name="Zhang Y."/>
            <person name="Wang H."/>
            <person name="Li S."/>
            <person name="Jiang F."/>
            <person name="Yin L."/>
            <person name="Zhang G."/>
            <person name="Qian W."/>
            <person name="Fan W."/>
        </authorList>
    </citation>
    <scope>NUCLEOTIDE SEQUENCE [LARGE SCALE GENOMIC DNA]</scope>
    <source>
        <strain evidence="2">SZHN2017</strain>
        <tissue evidence="2">Muscle</tissue>
    </source>
</reference>
<dbReference type="Proteomes" id="UP000245119">
    <property type="component" value="Linkage Group LG12"/>
</dbReference>
<feature type="signal peptide" evidence="1">
    <location>
        <begin position="1"/>
        <end position="35"/>
    </location>
</feature>
<dbReference type="EMBL" id="PZQS01000012">
    <property type="protein sequence ID" value="PVD20415.1"/>
    <property type="molecule type" value="Genomic_DNA"/>
</dbReference>
<dbReference type="AlphaFoldDB" id="A0A2T7NGY7"/>
<dbReference type="InterPro" id="IPR035914">
    <property type="entry name" value="Sperma_CUB_dom_sf"/>
</dbReference>
<gene>
    <name evidence="2" type="ORF">C0Q70_18570</name>
</gene>
<sequence length="182" mass="20385">MLHPVPEVVQNVMSLHGAAEIRVWFCLSLLHLAAASTVNIENYCNHQVLVDDASQLIVSNWTLVRENSPCWVTVTSASPGRSGRFFLSLMDFRLPGPRCLHERLDIVDSDSRTRLTPSNGLCGAPSAHLQFVSTNQTVFLVLSSNDTSGDLHFRLLAVRFHTRKNFNSHLNAADKHRHKEMT</sequence>
<dbReference type="SUPFAM" id="SSF49854">
    <property type="entry name" value="Spermadhesin, CUB domain"/>
    <property type="match status" value="1"/>
</dbReference>
<protein>
    <recommendedName>
        <fullName evidence="4">CUB domain-containing protein</fullName>
    </recommendedName>
</protein>
<evidence type="ECO:0000313" key="3">
    <source>
        <dbReference type="Proteomes" id="UP000245119"/>
    </source>
</evidence>